<comment type="caution">
    <text evidence="9">The sequence shown here is derived from an EMBL/GenBank/DDBJ whole genome shotgun (WGS) entry which is preliminary data.</text>
</comment>
<evidence type="ECO:0000256" key="6">
    <source>
        <dbReference type="SAM" id="MobiDB-lite"/>
    </source>
</evidence>
<dbReference type="PROSITE" id="PS50156">
    <property type="entry name" value="SSD"/>
    <property type="match status" value="1"/>
</dbReference>
<feature type="compositionally biased region" description="Pro residues" evidence="6">
    <location>
        <begin position="903"/>
        <end position="912"/>
    </location>
</feature>
<keyword evidence="10" id="KW-1185">Reference proteome</keyword>
<accession>A0A3N1HLA4</accession>
<feature type="region of interest" description="Disordered" evidence="6">
    <location>
        <begin position="901"/>
        <end position="926"/>
    </location>
</feature>
<feature type="transmembrane region" description="Helical" evidence="7">
    <location>
        <begin position="232"/>
        <end position="252"/>
    </location>
</feature>
<organism evidence="9 10">
    <name type="scientific">Pseudokineococcus lusitanus</name>
    <dbReference type="NCBI Taxonomy" id="763993"/>
    <lineage>
        <taxon>Bacteria</taxon>
        <taxon>Bacillati</taxon>
        <taxon>Actinomycetota</taxon>
        <taxon>Actinomycetes</taxon>
        <taxon>Kineosporiales</taxon>
        <taxon>Kineosporiaceae</taxon>
        <taxon>Pseudokineococcus</taxon>
    </lineage>
</organism>
<dbReference type="GO" id="GO:0005886">
    <property type="term" value="C:plasma membrane"/>
    <property type="evidence" value="ECO:0007669"/>
    <property type="project" value="UniProtKB-SubCell"/>
</dbReference>
<reference evidence="9 10" key="1">
    <citation type="journal article" date="2015" name="Stand. Genomic Sci.">
        <title>Genomic Encyclopedia of Bacterial and Archaeal Type Strains, Phase III: the genomes of soil and plant-associated and newly described type strains.</title>
        <authorList>
            <person name="Whitman W.B."/>
            <person name="Woyke T."/>
            <person name="Klenk H.P."/>
            <person name="Zhou Y."/>
            <person name="Lilburn T.G."/>
            <person name="Beck B.J."/>
            <person name="De Vos P."/>
            <person name="Vandamme P."/>
            <person name="Eisen J.A."/>
            <person name="Garrity G."/>
            <person name="Hugenholtz P."/>
            <person name="Kyrpides N.C."/>
        </authorList>
    </citation>
    <scope>NUCLEOTIDE SEQUENCE [LARGE SCALE GENOMIC DNA]</scope>
    <source>
        <strain evidence="9 10">CECT 7306</strain>
    </source>
</reference>
<evidence type="ECO:0000259" key="8">
    <source>
        <dbReference type="PROSITE" id="PS50156"/>
    </source>
</evidence>
<dbReference type="OrthoDB" id="7051771at2"/>
<keyword evidence="2" id="KW-1003">Cell membrane</keyword>
<dbReference type="Gene3D" id="1.20.1640.10">
    <property type="entry name" value="Multidrug efflux transporter AcrB transmembrane domain"/>
    <property type="match status" value="2"/>
</dbReference>
<feature type="transmembrane region" description="Helical" evidence="7">
    <location>
        <begin position="181"/>
        <end position="201"/>
    </location>
</feature>
<dbReference type="InParanoid" id="A0A3N1HLA4"/>
<protein>
    <submittedName>
        <fullName evidence="9">RND superfamily putative drug exporter</fullName>
    </submittedName>
</protein>
<feature type="transmembrane region" description="Helical" evidence="7">
    <location>
        <begin position="307"/>
        <end position="331"/>
    </location>
</feature>
<dbReference type="InterPro" id="IPR004869">
    <property type="entry name" value="MMPL_dom"/>
</dbReference>
<evidence type="ECO:0000313" key="9">
    <source>
        <dbReference type="EMBL" id="ROP43245.1"/>
    </source>
</evidence>
<evidence type="ECO:0000256" key="5">
    <source>
        <dbReference type="ARBA" id="ARBA00023136"/>
    </source>
</evidence>
<keyword evidence="4 7" id="KW-1133">Transmembrane helix</keyword>
<feature type="transmembrane region" description="Helical" evidence="7">
    <location>
        <begin position="663"/>
        <end position="684"/>
    </location>
</feature>
<dbReference type="Proteomes" id="UP000276232">
    <property type="component" value="Unassembled WGS sequence"/>
</dbReference>
<dbReference type="InterPro" id="IPR000731">
    <property type="entry name" value="SSD"/>
</dbReference>
<feature type="transmembrane region" description="Helical" evidence="7">
    <location>
        <begin position="638"/>
        <end position="657"/>
    </location>
</feature>
<dbReference type="InterPro" id="IPR001036">
    <property type="entry name" value="Acrflvin-R"/>
</dbReference>
<feature type="transmembrane region" description="Helical" evidence="7">
    <location>
        <begin position="523"/>
        <end position="542"/>
    </location>
</feature>
<feature type="domain" description="SSD" evidence="8">
    <location>
        <begin position="181"/>
        <end position="330"/>
    </location>
</feature>
<feature type="transmembrane region" description="Helical" evidence="7">
    <location>
        <begin position="587"/>
        <end position="606"/>
    </location>
</feature>
<evidence type="ECO:0000256" key="3">
    <source>
        <dbReference type="ARBA" id="ARBA00022692"/>
    </source>
</evidence>
<feature type="transmembrane region" description="Helical" evidence="7">
    <location>
        <begin position="273"/>
        <end position="301"/>
    </location>
</feature>
<evidence type="ECO:0000256" key="1">
    <source>
        <dbReference type="ARBA" id="ARBA00004651"/>
    </source>
</evidence>
<keyword evidence="5 7" id="KW-0472">Membrane</keyword>
<name>A0A3N1HLA4_9ACTN</name>
<keyword evidence="3 7" id="KW-0812">Transmembrane</keyword>
<dbReference type="RefSeq" id="WP_123379930.1">
    <property type="nucleotide sequence ID" value="NZ_RJKN01000004.1"/>
</dbReference>
<dbReference type="PRINTS" id="PR00702">
    <property type="entry name" value="ACRIFLAVINRP"/>
</dbReference>
<dbReference type="AlphaFoldDB" id="A0A3N1HLA4"/>
<dbReference type="Pfam" id="PF03176">
    <property type="entry name" value="MMPL"/>
    <property type="match status" value="2"/>
</dbReference>
<dbReference type="PANTHER" id="PTHR33406:SF13">
    <property type="entry name" value="MEMBRANE PROTEIN YDFJ"/>
    <property type="match status" value="1"/>
</dbReference>
<dbReference type="InterPro" id="IPR050545">
    <property type="entry name" value="Mycobact_MmpL"/>
</dbReference>
<dbReference type="SUPFAM" id="SSF82866">
    <property type="entry name" value="Multidrug efflux transporter AcrB transmembrane domain"/>
    <property type="match status" value="2"/>
</dbReference>
<feature type="transmembrane region" description="Helical" evidence="7">
    <location>
        <begin position="554"/>
        <end position="575"/>
    </location>
</feature>
<comment type="subcellular location">
    <subcellularLocation>
        <location evidence="1">Cell membrane</location>
        <topology evidence="1">Multi-pass membrane protein</topology>
    </subcellularLocation>
</comment>
<proteinExistence type="predicted"/>
<evidence type="ECO:0000256" key="4">
    <source>
        <dbReference type="ARBA" id="ARBA00022989"/>
    </source>
</evidence>
<dbReference type="EMBL" id="RJKN01000004">
    <property type="protein sequence ID" value="ROP43245.1"/>
    <property type="molecule type" value="Genomic_DNA"/>
</dbReference>
<feature type="transmembrane region" description="Helical" evidence="7">
    <location>
        <begin position="367"/>
        <end position="391"/>
    </location>
</feature>
<feature type="transmembrane region" description="Helical" evidence="7">
    <location>
        <begin position="208"/>
        <end position="226"/>
    </location>
</feature>
<evidence type="ECO:0000313" key="10">
    <source>
        <dbReference type="Proteomes" id="UP000276232"/>
    </source>
</evidence>
<evidence type="ECO:0000256" key="7">
    <source>
        <dbReference type="SAM" id="Phobius"/>
    </source>
</evidence>
<sequence>MSSSLYALGRLAATRWRVVLLAWALVLAGVGGSAAALNQGFVNSFSIPGTESQEALDTLSQTFPEVSGATGQLIVVAQGDRTVDDPEVEQVVEDLLPPLEDLDQAAAVVSPFAEVGGGEISDDRRAAIVQVQMDVGADDITDETRDALVDLAEGASGDVAEVVAGGGVFTGGTPELGITEVVGVVVALVVLFLTLGSLVAAGLPILTALVGVAVAMLVLVAATSFFELSSTTPLLGLMIGLAVGIDYALFVLARHRELLADGVEPPEAAGRAVATAGSAVVFAGLTVMIALAGLSVVGIPFLTTMGLGAALAVAVAVCVATTLLPALAGALGHRLRPKERRARRGGGVRTPNRVALGWVGLVTRRPLVTTLLVVLGLGAAAVPALSLRLALPDNGTALAGTPARVAFDTISENFGPGYNGPLVVTGGIVTSDDPLTLVEDIADEIRALPDVADVPLAVPNPTADTMIIQVVPEGGPTAESTERLVDEIRGLEDRISDTYGVDIAVTGQTAVGIDVSSQLSASLLPFALLVVGLSLVLLTMVFRSVTVPLKATAGYLLSVFATFGIVVAIFQWGWASSAFGLDTSGPILSFLPIILMGLLFGLAMDYEVFLVSRMREAYAHGASASEAIRVGYASSSRVVVAAAIIMVSVFAAFVPHGDATLKPIAFALAAGVFIDAFVVRLTLVPAVMELLGDRAWWLPRAVGRVLPGVDVEGEGLARRLALQDWPRPGARGLHAEGLGLVGRRDGAVPLLEDVEVAVEPGQLLLVTSEQPLHRAALALVLSGRTAPTAGRLVADGLVLPEQARAARRRVALVRVGDGGDVDAVADVRAAVADGRTSLVVDGVDLLPARDRAALVRAVVTACREDGVAAVVTTGPEDLREEEATAREAGGADVAVATLALPTPAAPEPPRPAPVSTTVDSLLEGAR</sequence>
<dbReference type="PANTHER" id="PTHR33406">
    <property type="entry name" value="MEMBRANE PROTEIN MJ1562-RELATED"/>
    <property type="match status" value="1"/>
</dbReference>
<evidence type="ECO:0000256" key="2">
    <source>
        <dbReference type="ARBA" id="ARBA00022475"/>
    </source>
</evidence>
<gene>
    <name evidence="9" type="ORF">EDC03_1843</name>
</gene>
<dbReference type="GO" id="GO:0022857">
    <property type="term" value="F:transmembrane transporter activity"/>
    <property type="evidence" value="ECO:0007669"/>
    <property type="project" value="InterPro"/>
</dbReference>